<gene>
    <name evidence="3" type="ORF">FRACA_800003</name>
</gene>
<sequence length="335" mass="33342">MAMLTRGARLAGLVPLVLAAAACAGTGVYGAAGGAGDNPGTPGGTATVALRVDRIGGFVTPAMLATRLPVLAVYSDGRVIDEGPQIEIFPPPALPNIQLRRISGADVRRLVDRAVASGVAAERDFGQPPIADAPSTRFTIQTADGIRTAEVPALLEADGSGLTAHQRSARRTARSLYDALTDLPGTLGAGSVSESRPYAPTAVAAISEPWTEPCSPSAPALSPSPASSAAASPAPGAAAGASPSAGGAPDGSCGADPTRQSPRPWPGPTLPGEPLGDGVGLSCVTADGDRATALLAAARTAATTTPWTSGGRQWRVSLRPLLPEESGCADLRAGG</sequence>
<dbReference type="PROSITE" id="PS51257">
    <property type="entry name" value="PROKAR_LIPOPROTEIN"/>
    <property type="match status" value="1"/>
</dbReference>
<accession>A0A2I2L1I0</accession>
<evidence type="ECO:0000256" key="2">
    <source>
        <dbReference type="SAM" id="SignalP"/>
    </source>
</evidence>
<dbReference type="Proteomes" id="UP000234331">
    <property type="component" value="Unassembled WGS sequence"/>
</dbReference>
<feature type="chain" id="PRO_5038860204" evidence="2">
    <location>
        <begin position="25"/>
        <end position="335"/>
    </location>
</feature>
<evidence type="ECO:0000256" key="1">
    <source>
        <dbReference type="SAM" id="MobiDB-lite"/>
    </source>
</evidence>
<feature type="signal peptide" evidence="2">
    <location>
        <begin position="1"/>
        <end position="24"/>
    </location>
</feature>
<reference evidence="3 4" key="1">
    <citation type="submission" date="2017-06" db="EMBL/GenBank/DDBJ databases">
        <authorList>
            <person name="Kim H.J."/>
            <person name="Triplett B.A."/>
        </authorList>
    </citation>
    <scope>NUCLEOTIDE SEQUENCE [LARGE SCALE GENOMIC DNA]</scope>
    <source>
        <strain evidence="3">FRACA_ARgP5</strain>
    </source>
</reference>
<keyword evidence="4" id="KW-1185">Reference proteome</keyword>
<organism evidence="3 4">
    <name type="scientific">Frankia canadensis</name>
    <dbReference type="NCBI Taxonomy" id="1836972"/>
    <lineage>
        <taxon>Bacteria</taxon>
        <taxon>Bacillati</taxon>
        <taxon>Actinomycetota</taxon>
        <taxon>Actinomycetes</taxon>
        <taxon>Frankiales</taxon>
        <taxon>Frankiaceae</taxon>
        <taxon>Frankia</taxon>
    </lineage>
</organism>
<proteinExistence type="predicted"/>
<dbReference type="EMBL" id="FZMO01000548">
    <property type="protein sequence ID" value="SNQ51786.1"/>
    <property type="molecule type" value="Genomic_DNA"/>
</dbReference>
<dbReference type="OrthoDB" id="5184982at2"/>
<name>A0A2I2L1I0_9ACTN</name>
<evidence type="ECO:0000313" key="3">
    <source>
        <dbReference type="EMBL" id="SNQ51786.1"/>
    </source>
</evidence>
<feature type="compositionally biased region" description="Low complexity" evidence="1">
    <location>
        <begin position="213"/>
        <end position="257"/>
    </location>
</feature>
<protein>
    <submittedName>
        <fullName evidence="3">Uncharacterized protein</fullName>
    </submittedName>
</protein>
<evidence type="ECO:0000313" key="4">
    <source>
        <dbReference type="Proteomes" id="UP000234331"/>
    </source>
</evidence>
<dbReference type="RefSeq" id="WP_101835948.1">
    <property type="nucleotide sequence ID" value="NZ_FZMO01000548.1"/>
</dbReference>
<dbReference type="AlphaFoldDB" id="A0A2I2L1I0"/>
<keyword evidence="2" id="KW-0732">Signal</keyword>
<feature type="region of interest" description="Disordered" evidence="1">
    <location>
        <begin position="209"/>
        <end position="281"/>
    </location>
</feature>